<dbReference type="Proteomes" id="UP001161294">
    <property type="component" value="Unassembled WGS sequence"/>
</dbReference>
<dbReference type="AlphaFoldDB" id="A0AA42W335"/>
<evidence type="ECO:0000256" key="1">
    <source>
        <dbReference type="SAM" id="MobiDB-lite"/>
    </source>
</evidence>
<protein>
    <submittedName>
        <fullName evidence="2">Uncharacterized protein</fullName>
    </submittedName>
</protein>
<dbReference type="EMBL" id="JAOCJW010000025">
    <property type="protein sequence ID" value="MDH2006426.1"/>
    <property type="molecule type" value="Genomic_DNA"/>
</dbReference>
<reference evidence="2" key="1">
    <citation type="submission" date="2022-09" db="EMBL/GenBank/DDBJ databases">
        <title>Intensive care unit water sources are persistently colonized with multi-drug resistant bacteria and are the site of extensive horizontal gene transfer of antibiotic resistance genes.</title>
        <authorList>
            <person name="Diorio-Toth L."/>
        </authorList>
    </citation>
    <scope>NUCLEOTIDE SEQUENCE</scope>
    <source>
        <strain evidence="2">GD03686</strain>
    </source>
</reference>
<name>A0AA42W335_9BURK</name>
<accession>A0AA42W335</accession>
<evidence type="ECO:0000313" key="3">
    <source>
        <dbReference type="Proteomes" id="UP001161294"/>
    </source>
</evidence>
<gene>
    <name evidence="2" type="ORF">N5J23_12870</name>
</gene>
<comment type="caution">
    <text evidence="2">The sequence shown here is derived from an EMBL/GenBank/DDBJ whole genome shotgun (WGS) entry which is preliminary data.</text>
</comment>
<organism evidence="2 3">
    <name type="scientific">Comamonas aquatica</name>
    <dbReference type="NCBI Taxonomy" id="225991"/>
    <lineage>
        <taxon>Bacteria</taxon>
        <taxon>Pseudomonadati</taxon>
        <taxon>Pseudomonadota</taxon>
        <taxon>Betaproteobacteria</taxon>
        <taxon>Burkholderiales</taxon>
        <taxon>Comamonadaceae</taxon>
        <taxon>Comamonas</taxon>
    </lineage>
</organism>
<sequence>MKRTLRCEFASTEKLPSLTTEVSAISPGVTLVVGPFGALRVYVEHVLLLALATASAELPVPMPSCDLITSMHSGTRRQLEMIKCSHTWTGIAAYANNAFTFEYLQSSTALNLTSLEMASWFVRKRKSALEKACFVLVLPDGVLPHDEGLLQLRRLGEANHAYFIVICPGVTLDAKYQAIANELLVVSPCEPNPGYKDSFTMACPELFSSFQPSLGKVVCNTRLRDTGLETEITPYVSDDLKTRLMAILQLDGWSMHKIGELFEMDKSNISRKLRNVVATIPDGWNDDMFVQWLVACEIDPKKRHGGKDARDGDSVKPSQTVAQADRSECNTRNKSNVKKKQR</sequence>
<proteinExistence type="predicted"/>
<feature type="region of interest" description="Disordered" evidence="1">
    <location>
        <begin position="302"/>
        <end position="342"/>
    </location>
</feature>
<evidence type="ECO:0000313" key="2">
    <source>
        <dbReference type="EMBL" id="MDH2006426.1"/>
    </source>
</evidence>
<dbReference type="RefSeq" id="WP_279852612.1">
    <property type="nucleotide sequence ID" value="NZ_JAOCIA010000025.1"/>
</dbReference>